<protein>
    <recommendedName>
        <fullName evidence="4">Circularly permuted type 2 ATP-grasp protein</fullName>
    </recommendedName>
</protein>
<sequence length="455" mass="49570">MSPSTKNSFTPPGQAPDSAPGTALLPSRSAAEFLNQDCFCRTLNQGRLREQIERDPCLQGLMQSITQTRPHLFSSTVVFLASEMAQKMAATIAAIERVIGLPGYQAQALARAPAIAQYAFGPIGACMGFDFHLGVQGPQLIEINTNAGGALLNVALARAQEACCEEMDWAFAPKASPDTLEQTFFDMFASEWQHQRGNAALGYVLIVDDDPAAQYLAPEFELFRQLFIRHGVAASVADPSELAWRDGKLWHGARVVDLVYNRLTDFYLAEPGHQALKSAYEAGAVVLTPHPRSHALHADKRNLIALSQDDLLATWGASSADRRLLQAGVPQTQLVTPERADALWASRRQLFFKPVGSFGGKAAYRGDKLTRRVWGEILAGDFVAQALVPPGQRLIEVDGVLTDLKFDLRAYTYCGAVQLLAARMYAGQTTNFRTEGGGFAPVIVVPPHSQDMEAR</sequence>
<dbReference type="SUPFAM" id="SSF56059">
    <property type="entry name" value="Glutathione synthetase ATP-binding domain-like"/>
    <property type="match status" value="1"/>
</dbReference>
<dbReference type="HOGENOM" id="CLU_034373_0_0_4"/>
<accession>Q21SA0</accession>
<dbReference type="Proteomes" id="UP000008332">
    <property type="component" value="Chromosome"/>
</dbReference>
<keyword evidence="3" id="KW-1185">Reference proteome</keyword>
<dbReference type="AlphaFoldDB" id="Q21SA0"/>
<gene>
    <name evidence="2" type="ordered locus">Rfer_3651</name>
</gene>
<evidence type="ECO:0008006" key="4">
    <source>
        <dbReference type="Google" id="ProtNLM"/>
    </source>
</evidence>
<evidence type="ECO:0000313" key="2">
    <source>
        <dbReference type="EMBL" id="ABD71353.1"/>
    </source>
</evidence>
<dbReference type="EMBL" id="CP000267">
    <property type="protein sequence ID" value="ABD71353.1"/>
    <property type="molecule type" value="Genomic_DNA"/>
</dbReference>
<name>Q21SA0_ALBFT</name>
<dbReference type="KEGG" id="rfr:Rfer_3651"/>
<feature type="compositionally biased region" description="Polar residues" evidence="1">
    <location>
        <begin position="1"/>
        <end position="11"/>
    </location>
</feature>
<dbReference type="STRING" id="338969.Rfer_3651"/>
<feature type="region of interest" description="Disordered" evidence="1">
    <location>
        <begin position="1"/>
        <end position="21"/>
    </location>
</feature>
<evidence type="ECO:0000313" key="3">
    <source>
        <dbReference type="Proteomes" id="UP000008332"/>
    </source>
</evidence>
<dbReference type="RefSeq" id="WP_011465916.1">
    <property type="nucleotide sequence ID" value="NC_007908.1"/>
</dbReference>
<dbReference type="OrthoDB" id="344992at2"/>
<organism evidence="2 3">
    <name type="scientific">Albidiferax ferrireducens (strain ATCC BAA-621 / DSM 15236 / T118)</name>
    <name type="common">Rhodoferax ferrireducens</name>
    <dbReference type="NCBI Taxonomy" id="338969"/>
    <lineage>
        <taxon>Bacteria</taxon>
        <taxon>Pseudomonadati</taxon>
        <taxon>Pseudomonadota</taxon>
        <taxon>Betaproteobacteria</taxon>
        <taxon>Burkholderiales</taxon>
        <taxon>Comamonadaceae</taxon>
        <taxon>Rhodoferax</taxon>
    </lineage>
</organism>
<evidence type="ECO:0000256" key="1">
    <source>
        <dbReference type="SAM" id="MobiDB-lite"/>
    </source>
</evidence>
<proteinExistence type="predicted"/>
<dbReference type="eggNOG" id="COG2308">
    <property type="taxonomic scope" value="Bacteria"/>
</dbReference>
<reference evidence="3" key="1">
    <citation type="submission" date="2006-02" db="EMBL/GenBank/DDBJ databases">
        <title>Complete sequence of chromosome of Rhodoferax ferrireducens DSM 15236.</title>
        <authorList>
            <person name="Copeland A."/>
            <person name="Lucas S."/>
            <person name="Lapidus A."/>
            <person name="Barry K."/>
            <person name="Detter J.C."/>
            <person name="Glavina del Rio T."/>
            <person name="Hammon N."/>
            <person name="Israni S."/>
            <person name="Pitluck S."/>
            <person name="Brettin T."/>
            <person name="Bruce D."/>
            <person name="Han C."/>
            <person name="Tapia R."/>
            <person name="Gilna P."/>
            <person name="Kiss H."/>
            <person name="Schmutz J."/>
            <person name="Larimer F."/>
            <person name="Land M."/>
            <person name="Kyrpides N."/>
            <person name="Ivanova N."/>
            <person name="Richardson P."/>
        </authorList>
    </citation>
    <scope>NUCLEOTIDE SEQUENCE [LARGE SCALE GENOMIC DNA]</scope>
    <source>
        <strain evidence="3">ATCC BAA-621 / DSM 15236 / T118</strain>
    </source>
</reference>